<dbReference type="OrthoDB" id="7316074at2"/>
<dbReference type="Gene3D" id="1.10.540.10">
    <property type="entry name" value="Acyl-CoA dehydrogenase/oxidase, N-terminal domain"/>
    <property type="match status" value="1"/>
</dbReference>
<dbReference type="RefSeq" id="WP_035577721.1">
    <property type="nucleotide sequence ID" value="NZ_ARYJ01000001.1"/>
</dbReference>
<dbReference type="AlphaFoldDB" id="A0A059FLB1"/>
<name>A0A059FLB1_9PROT</name>
<dbReference type="GO" id="GO:0005737">
    <property type="term" value="C:cytoplasm"/>
    <property type="evidence" value="ECO:0007669"/>
    <property type="project" value="TreeGrafter"/>
</dbReference>
<accession>A0A059FLB1</accession>
<protein>
    <submittedName>
        <fullName evidence="5">Putative hydrolase NrgC</fullName>
    </submittedName>
</protein>
<organism evidence="5 6">
    <name type="scientific">Hyphomonas jannaschiana VP2</name>
    <dbReference type="NCBI Taxonomy" id="1280952"/>
    <lineage>
        <taxon>Bacteria</taxon>
        <taxon>Pseudomonadati</taxon>
        <taxon>Pseudomonadota</taxon>
        <taxon>Alphaproteobacteria</taxon>
        <taxon>Hyphomonadales</taxon>
        <taxon>Hyphomonadaceae</taxon>
        <taxon>Hyphomonas</taxon>
    </lineage>
</organism>
<dbReference type="InterPro" id="IPR037069">
    <property type="entry name" value="AcylCoA_DH/ox_N_sf"/>
</dbReference>
<evidence type="ECO:0000256" key="2">
    <source>
        <dbReference type="ARBA" id="ARBA00049661"/>
    </source>
</evidence>
<dbReference type="InterPro" id="IPR009100">
    <property type="entry name" value="AcylCoA_DH/oxidase_NM_dom_sf"/>
</dbReference>
<dbReference type="SUPFAM" id="SSF47203">
    <property type="entry name" value="Acyl-CoA dehydrogenase C-terminal domain-like"/>
    <property type="match status" value="1"/>
</dbReference>
<comment type="caution">
    <text evidence="5">The sequence shown here is derived from an EMBL/GenBank/DDBJ whole genome shotgun (WGS) entry which is preliminary data.</text>
</comment>
<dbReference type="GO" id="GO:0050660">
    <property type="term" value="F:flavin adenine dinucleotide binding"/>
    <property type="evidence" value="ECO:0007669"/>
    <property type="project" value="InterPro"/>
</dbReference>
<proteinExistence type="inferred from homology"/>
<dbReference type="Pfam" id="PF08028">
    <property type="entry name" value="Acyl-CoA_dh_2"/>
    <property type="match status" value="1"/>
</dbReference>
<evidence type="ECO:0000313" key="5">
    <source>
        <dbReference type="EMBL" id="KCZ91397.1"/>
    </source>
</evidence>
<evidence type="ECO:0000256" key="1">
    <source>
        <dbReference type="ARBA" id="ARBA00023002"/>
    </source>
</evidence>
<dbReference type="GO" id="GO:0033539">
    <property type="term" value="P:fatty acid beta-oxidation using acyl-CoA dehydrogenase"/>
    <property type="evidence" value="ECO:0007669"/>
    <property type="project" value="TreeGrafter"/>
</dbReference>
<dbReference type="PATRIC" id="fig|1280952.3.peg.530"/>
<dbReference type="InterPro" id="IPR046373">
    <property type="entry name" value="Acyl-CoA_Oxase/DH_mid-dom_sf"/>
</dbReference>
<dbReference type="Pfam" id="PF02771">
    <property type="entry name" value="Acyl-CoA_dh_N"/>
    <property type="match status" value="1"/>
</dbReference>
<evidence type="ECO:0000313" key="6">
    <source>
        <dbReference type="Proteomes" id="UP000024816"/>
    </source>
</evidence>
<dbReference type="Gene3D" id="2.40.110.10">
    <property type="entry name" value="Butyryl-CoA Dehydrogenase, subunit A, domain 2"/>
    <property type="match status" value="1"/>
</dbReference>
<feature type="domain" description="Acyl-CoA dehydrogenase C-terminal" evidence="4">
    <location>
        <begin position="236"/>
        <end position="367"/>
    </location>
</feature>
<dbReference type="PIRSF" id="PIRSF016578">
    <property type="entry name" value="HsaA"/>
    <property type="match status" value="1"/>
</dbReference>
<gene>
    <name evidence="5" type="ORF">HJA_02625</name>
</gene>
<sequence length="389" mass="41812">MRQKTDTPDPVASAKALLPELAERANEMDEVRRLPADLARKMAEAGVFRLVTPRRFGGLEASPRTFVETVETLSTANASAGWCCMIANTSALNAAYMAPEEAEAIFDDPHVITGGVFAPMGRAVVAEDGYRVTGRWQWGSGSANSAWLGGGCTVWENGEMRRLPNGAPETLMAVFPAAEATLHDTWHVMGLKGTGSGDIEVKDIFVPEGRCVRLAEGNPRETGPLYKFPPFGFLSLGVCAAALGNARGSLDTFHALAAAKKNQGSAKTLAERQTVQAAYAQAEASWRAARALLFAEIDRVWEIAQTSDEIPMEARADLRLACTHVTRTGADICRTLYELGGGAALFETSPLQRQFRDAQAMTQHIITAPATWELTGRILFGLPTDGGMV</sequence>
<keyword evidence="6" id="KW-1185">Reference proteome</keyword>
<dbReference type="PANTHER" id="PTHR48083">
    <property type="entry name" value="MEDIUM-CHAIN SPECIFIC ACYL-COA DEHYDROGENASE, MITOCHONDRIAL-RELATED"/>
    <property type="match status" value="1"/>
</dbReference>
<dbReference type="eggNOG" id="COG1960">
    <property type="taxonomic scope" value="Bacteria"/>
</dbReference>
<dbReference type="InterPro" id="IPR036250">
    <property type="entry name" value="AcylCo_DH-like_C"/>
</dbReference>
<dbReference type="PANTHER" id="PTHR48083:SF5">
    <property type="entry name" value="NRGC PROTEIN"/>
    <property type="match status" value="1"/>
</dbReference>
<dbReference type="Gene3D" id="1.20.140.10">
    <property type="entry name" value="Butyryl-CoA Dehydrogenase, subunit A, domain 3"/>
    <property type="match status" value="1"/>
</dbReference>
<feature type="domain" description="Acyl-CoA dehydrogenase/oxidase N-terminal" evidence="3">
    <location>
        <begin position="20"/>
        <end position="92"/>
    </location>
</feature>
<keyword evidence="1" id="KW-0560">Oxidoreductase</keyword>
<dbReference type="GO" id="GO:0003995">
    <property type="term" value="F:acyl-CoA dehydrogenase activity"/>
    <property type="evidence" value="ECO:0007669"/>
    <property type="project" value="TreeGrafter"/>
</dbReference>
<dbReference type="STRING" id="1280952.HJA_02625"/>
<dbReference type="InterPro" id="IPR013107">
    <property type="entry name" value="Acyl-CoA_DH_C"/>
</dbReference>
<evidence type="ECO:0000259" key="4">
    <source>
        <dbReference type="Pfam" id="PF08028"/>
    </source>
</evidence>
<dbReference type="SUPFAM" id="SSF56645">
    <property type="entry name" value="Acyl-CoA dehydrogenase NM domain-like"/>
    <property type="match status" value="1"/>
</dbReference>
<reference evidence="5 6" key="1">
    <citation type="journal article" date="2014" name="Antonie Van Leeuwenhoek">
        <title>Hyphomonas beringensis sp. nov. and Hyphomonas chukchiensis sp. nov., isolated from surface seawater of the Bering Sea and Chukchi Sea.</title>
        <authorList>
            <person name="Li C."/>
            <person name="Lai Q."/>
            <person name="Li G."/>
            <person name="Dong C."/>
            <person name="Wang J."/>
            <person name="Liao Y."/>
            <person name="Shao Z."/>
        </authorList>
    </citation>
    <scope>NUCLEOTIDE SEQUENCE [LARGE SCALE GENOMIC DNA]</scope>
    <source>
        <strain evidence="5 6">VP2</strain>
    </source>
</reference>
<dbReference type="GO" id="GO:0016787">
    <property type="term" value="F:hydrolase activity"/>
    <property type="evidence" value="ECO:0007669"/>
    <property type="project" value="UniProtKB-KW"/>
</dbReference>
<keyword evidence="5" id="KW-0378">Hydrolase</keyword>
<evidence type="ECO:0000259" key="3">
    <source>
        <dbReference type="Pfam" id="PF02771"/>
    </source>
</evidence>
<dbReference type="InterPro" id="IPR013786">
    <property type="entry name" value="AcylCoA_DH/ox_N"/>
</dbReference>
<comment type="similarity">
    <text evidence="2">Belongs to the HpaH/HsaA monooxygenase family.</text>
</comment>
<dbReference type="Proteomes" id="UP000024816">
    <property type="component" value="Unassembled WGS sequence"/>
</dbReference>
<dbReference type="InterPro" id="IPR050741">
    <property type="entry name" value="Acyl-CoA_dehydrogenase"/>
</dbReference>
<dbReference type="EMBL" id="ARYJ01000001">
    <property type="protein sequence ID" value="KCZ91397.1"/>
    <property type="molecule type" value="Genomic_DNA"/>
</dbReference>